<evidence type="ECO:0000313" key="2">
    <source>
        <dbReference type="Proteomes" id="UP001162131"/>
    </source>
</evidence>
<name>A0AAU9K772_9CILI</name>
<keyword evidence="2" id="KW-1185">Reference proteome</keyword>
<sequence>MFWKRSELAKLRSKGKLLYLQRCDIFQDTNVSDKWQGKIKEISFKIDGYKDEVLGIKKNMSEELKNIGEDLGRSLNEKLQNWKKKLML</sequence>
<evidence type="ECO:0008006" key="3">
    <source>
        <dbReference type="Google" id="ProtNLM"/>
    </source>
</evidence>
<reference evidence="1" key="1">
    <citation type="submission" date="2021-09" db="EMBL/GenBank/DDBJ databases">
        <authorList>
            <consortium name="AG Swart"/>
            <person name="Singh M."/>
            <person name="Singh A."/>
            <person name="Seah K."/>
            <person name="Emmerich C."/>
        </authorList>
    </citation>
    <scope>NUCLEOTIDE SEQUENCE</scope>
    <source>
        <strain evidence="1">ATCC30299</strain>
    </source>
</reference>
<dbReference type="Proteomes" id="UP001162131">
    <property type="component" value="Unassembled WGS sequence"/>
</dbReference>
<comment type="caution">
    <text evidence="1">The sequence shown here is derived from an EMBL/GenBank/DDBJ whole genome shotgun (WGS) entry which is preliminary data.</text>
</comment>
<evidence type="ECO:0000313" key="1">
    <source>
        <dbReference type="EMBL" id="CAG9329814.1"/>
    </source>
</evidence>
<organism evidence="1 2">
    <name type="scientific">Blepharisma stoltei</name>
    <dbReference type="NCBI Taxonomy" id="1481888"/>
    <lineage>
        <taxon>Eukaryota</taxon>
        <taxon>Sar</taxon>
        <taxon>Alveolata</taxon>
        <taxon>Ciliophora</taxon>
        <taxon>Postciliodesmatophora</taxon>
        <taxon>Heterotrichea</taxon>
        <taxon>Heterotrichida</taxon>
        <taxon>Blepharismidae</taxon>
        <taxon>Blepharisma</taxon>
    </lineage>
</organism>
<dbReference type="AlphaFoldDB" id="A0AAU9K772"/>
<accession>A0AAU9K772</accession>
<gene>
    <name evidence="1" type="ORF">BSTOLATCC_MIC49429</name>
</gene>
<protein>
    <recommendedName>
        <fullName evidence="3">General stress protein CsbD</fullName>
    </recommendedName>
</protein>
<proteinExistence type="predicted"/>
<dbReference type="EMBL" id="CAJZBQ010000048">
    <property type="protein sequence ID" value="CAG9329814.1"/>
    <property type="molecule type" value="Genomic_DNA"/>
</dbReference>